<gene>
    <name evidence="1" type="ORF">ACFFTR_06145</name>
</gene>
<reference evidence="1 2" key="1">
    <citation type="submission" date="2024-09" db="EMBL/GenBank/DDBJ databases">
        <authorList>
            <person name="Sun Q."/>
            <person name="Mori K."/>
        </authorList>
    </citation>
    <scope>NUCLEOTIDE SEQUENCE [LARGE SCALE GENOMIC DNA]</scope>
    <source>
        <strain evidence="1 2">JCM 3307</strain>
    </source>
</reference>
<evidence type="ECO:0000313" key="1">
    <source>
        <dbReference type="EMBL" id="MFB9442663.1"/>
    </source>
</evidence>
<accession>A0ABV5M1D5</accession>
<proteinExistence type="predicted"/>
<dbReference type="RefSeq" id="WP_223103402.1">
    <property type="nucleotide sequence ID" value="NZ_CP061913.1"/>
</dbReference>
<comment type="caution">
    <text evidence="1">The sequence shown here is derived from an EMBL/GenBank/DDBJ whole genome shotgun (WGS) entry which is preliminary data.</text>
</comment>
<sequence>MIRETEPSGAALPARTEPFCLPTPHRVRIVVVACGDKIAPCRGPGDVQAAIEHSGVSGGVRVVPAAIDGRPVTAYQTEGTMAAAHRIQAIDGVVSVMLAAPCRMT</sequence>
<dbReference type="Proteomes" id="UP001589608">
    <property type="component" value="Unassembled WGS sequence"/>
</dbReference>
<protein>
    <submittedName>
        <fullName evidence="1">Uncharacterized protein</fullName>
    </submittedName>
</protein>
<organism evidence="1 2">
    <name type="scientific">Dactylosporangium vinaceum</name>
    <dbReference type="NCBI Taxonomy" id="53362"/>
    <lineage>
        <taxon>Bacteria</taxon>
        <taxon>Bacillati</taxon>
        <taxon>Actinomycetota</taxon>
        <taxon>Actinomycetes</taxon>
        <taxon>Micromonosporales</taxon>
        <taxon>Micromonosporaceae</taxon>
        <taxon>Dactylosporangium</taxon>
    </lineage>
</organism>
<keyword evidence="2" id="KW-1185">Reference proteome</keyword>
<dbReference type="EMBL" id="JBHMCA010000017">
    <property type="protein sequence ID" value="MFB9442663.1"/>
    <property type="molecule type" value="Genomic_DNA"/>
</dbReference>
<name>A0ABV5M1D5_9ACTN</name>
<evidence type="ECO:0000313" key="2">
    <source>
        <dbReference type="Proteomes" id="UP001589608"/>
    </source>
</evidence>